<evidence type="ECO:0000256" key="2">
    <source>
        <dbReference type="ARBA" id="ARBA00004370"/>
    </source>
</evidence>
<dbReference type="InterPro" id="IPR002386">
    <property type="entry name" value="Amicyanin/Pseudoazurin"/>
</dbReference>
<name>A0ABS4QW98_9HYPH</name>
<dbReference type="PANTHER" id="PTHR34192">
    <property type="entry name" value="PLASTOCYANIN MAJOR ISOFORM, CHLOROPLASTIC-RELATED"/>
    <property type="match status" value="1"/>
</dbReference>
<protein>
    <recommendedName>
        <fullName evidence="4 11">Pseudoazurin</fullName>
    </recommendedName>
</protein>
<evidence type="ECO:0000256" key="12">
    <source>
        <dbReference type="SAM" id="SignalP"/>
    </source>
</evidence>
<dbReference type="InterPro" id="IPR000923">
    <property type="entry name" value="BlueCu_1"/>
</dbReference>
<evidence type="ECO:0000256" key="5">
    <source>
        <dbReference type="ARBA" id="ARBA00022448"/>
    </source>
</evidence>
<reference evidence="14 15" key="1">
    <citation type="submission" date="2021-03" db="EMBL/GenBank/DDBJ databases">
        <title>Genomic Encyclopedia of Type Strains, Phase IV (KMG-IV): sequencing the most valuable type-strain genomes for metagenomic binning, comparative biology and taxonomic classification.</title>
        <authorList>
            <person name="Goeker M."/>
        </authorList>
    </citation>
    <scope>NUCLEOTIDE SEQUENCE [LARGE SCALE GENOMIC DNA]</scope>
    <source>
        <strain evidence="14 15">DSM 13372</strain>
    </source>
</reference>
<comment type="subcellular location">
    <subcellularLocation>
        <location evidence="2">Membrane</location>
    </subcellularLocation>
    <subcellularLocation>
        <location evidence="3">Periplasm</location>
    </subcellularLocation>
</comment>
<organism evidence="14 15">
    <name type="scientific">Sinorhizobium kostiense</name>
    <dbReference type="NCBI Taxonomy" id="76747"/>
    <lineage>
        <taxon>Bacteria</taxon>
        <taxon>Pseudomonadati</taxon>
        <taxon>Pseudomonadota</taxon>
        <taxon>Alphaproteobacteria</taxon>
        <taxon>Hyphomicrobiales</taxon>
        <taxon>Rhizobiaceae</taxon>
        <taxon>Sinorhizobium/Ensifer group</taxon>
        <taxon>Sinorhizobium</taxon>
    </lineage>
</organism>
<feature type="chain" id="PRO_5045088849" description="Pseudoazurin" evidence="12">
    <location>
        <begin position="24"/>
        <end position="147"/>
    </location>
</feature>
<dbReference type="SUPFAM" id="SSF49503">
    <property type="entry name" value="Cupredoxins"/>
    <property type="match status" value="1"/>
</dbReference>
<dbReference type="EMBL" id="JAGILA010000002">
    <property type="protein sequence ID" value="MBP2234925.1"/>
    <property type="molecule type" value="Genomic_DNA"/>
</dbReference>
<keyword evidence="8" id="KW-0249">Electron transport</keyword>
<evidence type="ECO:0000256" key="3">
    <source>
        <dbReference type="ARBA" id="ARBA00004418"/>
    </source>
</evidence>
<evidence type="ECO:0000313" key="15">
    <source>
        <dbReference type="Proteomes" id="UP000730739"/>
    </source>
</evidence>
<evidence type="ECO:0000256" key="11">
    <source>
        <dbReference type="NCBIfam" id="TIGR02375"/>
    </source>
</evidence>
<dbReference type="InterPro" id="IPR001235">
    <property type="entry name" value="Copper_blue_Plastocyanin"/>
</dbReference>
<accession>A0ABS4QW98</accession>
<keyword evidence="7" id="KW-0574">Periplasm</keyword>
<dbReference type="CDD" id="cd04218">
    <property type="entry name" value="Pseudoazurin"/>
    <property type="match status" value="1"/>
</dbReference>
<dbReference type="PROSITE" id="PS00196">
    <property type="entry name" value="COPPER_BLUE"/>
    <property type="match status" value="1"/>
</dbReference>
<dbReference type="InterPro" id="IPR008972">
    <property type="entry name" value="Cupredoxin"/>
</dbReference>
<dbReference type="Proteomes" id="UP000730739">
    <property type="component" value="Unassembled WGS sequence"/>
</dbReference>
<keyword evidence="6" id="KW-0479">Metal-binding</keyword>
<comment type="cofactor">
    <cofactor evidence="1">
        <name>Cu cation</name>
        <dbReference type="ChEBI" id="CHEBI:23378"/>
    </cofactor>
</comment>
<dbReference type="PRINTS" id="PR00155">
    <property type="entry name" value="AMICYANIN"/>
</dbReference>
<evidence type="ECO:0000256" key="9">
    <source>
        <dbReference type="ARBA" id="ARBA00023008"/>
    </source>
</evidence>
<keyword evidence="12" id="KW-0732">Signal</keyword>
<evidence type="ECO:0000259" key="13">
    <source>
        <dbReference type="Pfam" id="PF00127"/>
    </source>
</evidence>
<dbReference type="Gene3D" id="2.60.40.420">
    <property type="entry name" value="Cupredoxins - blue copper proteins"/>
    <property type="match status" value="1"/>
</dbReference>
<evidence type="ECO:0000256" key="6">
    <source>
        <dbReference type="ARBA" id="ARBA00022723"/>
    </source>
</evidence>
<keyword evidence="5" id="KW-0813">Transport</keyword>
<evidence type="ECO:0000256" key="10">
    <source>
        <dbReference type="ARBA" id="ARBA00023136"/>
    </source>
</evidence>
<feature type="signal peptide" evidence="12">
    <location>
        <begin position="1"/>
        <end position="23"/>
    </location>
</feature>
<comment type="caution">
    <text evidence="14">The sequence shown here is derived from an EMBL/GenBank/DDBJ whole genome shotgun (WGS) entry which is preliminary data.</text>
</comment>
<evidence type="ECO:0000256" key="7">
    <source>
        <dbReference type="ARBA" id="ARBA00022764"/>
    </source>
</evidence>
<gene>
    <name evidence="14" type="ORF">J2Z31_001417</name>
</gene>
<sequence length="147" mass="15283">MRTIAKGIVVAAVLSALTGTASAADFEVRMLNKGADGAMVFEPALVKINPGDSVTFVPTDKGHNVETIKDMIPDGATAFKSKMNETYKVTFDVPGVYGVKCAPHVGMGMVAAVVVGDAPANIEKVKAVKLPKKARERLDAALAGALQ</sequence>
<proteinExistence type="predicted"/>
<keyword evidence="15" id="KW-1185">Reference proteome</keyword>
<feature type="domain" description="Blue (type 1) copper" evidence="13">
    <location>
        <begin position="29"/>
        <end position="115"/>
    </location>
</feature>
<dbReference type="RefSeq" id="WP_209601191.1">
    <property type="nucleotide sequence ID" value="NZ_JAGILA010000002.1"/>
</dbReference>
<dbReference type="PRINTS" id="PR00156">
    <property type="entry name" value="COPPERBLUE"/>
</dbReference>
<evidence type="ECO:0000256" key="8">
    <source>
        <dbReference type="ARBA" id="ARBA00022982"/>
    </source>
</evidence>
<keyword evidence="10" id="KW-0472">Membrane</keyword>
<dbReference type="PANTHER" id="PTHR34192:SF10">
    <property type="entry name" value="PLASTOCYANIN MAJOR ISOFORM, CHLOROPLASTIC-RELATED"/>
    <property type="match status" value="1"/>
</dbReference>
<evidence type="ECO:0000256" key="4">
    <source>
        <dbReference type="ARBA" id="ARBA00016984"/>
    </source>
</evidence>
<dbReference type="Pfam" id="PF00127">
    <property type="entry name" value="Copper-bind"/>
    <property type="match status" value="1"/>
</dbReference>
<dbReference type="InterPro" id="IPR028871">
    <property type="entry name" value="BlueCu_1_BS"/>
</dbReference>
<keyword evidence="9" id="KW-0186">Copper</keyword>
<evidence type="ECO:0000256" key="1">
    <source>
        <dbReference type="ARBA" id="ARBA00001935"/>
    </source>
</evidence>
<dbReference type="InterPro" id="IPR012745">
    <property type="entry name" value="Pseudoazurin"/>
</dbReference>
<dbReference type="NCBIfam" id="TIGR02375">
    <property type="entry name" value="pseudoazurin"/>
    <property type="match status" value="1"/>
</dbReference>
<evidence type="ECO:0000313" key="14">
    <source>
        <dbReference type="EMBL" id="MBP2234925.1"/>
    </source>
</evidence>